<gene>
    <name evidence="1" type="ORF">HOLleu_16721</name>
</gene>
<comment type="caution">
    <text evidence="1">The sequence shown here is derived from an EMBL/GenBank/DDBJ whole genome shotgun (WGS) entry which is preliminary data.</text>
</comment>
<reference evidence="1" key="1">
    <citation type="submission" date="2021-10" db="EMBL/GenBank/DDBJ databases">
        <title>Tropical sea cucumber genome reveals ecological adaptation and Cuvierian tubules defense mechanism.</title>
        <authorList>
            <person name="Chen T."/>
        </authorList>
    </citation>
    <scope>NUCLEOTIDE SEQUENCE</scope>
    <source>
        <strain evidence="1">Nanhai2018</strain>
        <tissue evidence="1">Muscle</tissue>
    </source>
</reference>
<dbReference type="Proteomes" id="UP001152320">
    <property type="component" value="Chromosome 7"/>
</dbReference>
<dbReference type="EMBL" id="JAIZAY010000007">
    <property type="protein sequence ID" value="KAJ8039103.1"/>
    <property type="molecule type" value="Genomic_DNA"/>
</dbReference>
<accession>A0A9Q1HB72</accession>
<protein>
    <submittedName>
        <fullName evidence="1">Uncharacterized protein</fullName>
    </submittedName>
</protein>
<sequence length="114" mass="13587">MCCCFTAHRSWSVLIIGYNVQFRLCWIYLKMEEKPERPGYLFRRNTTSNIKKQHRDEFATPKMRRQLSVIKEGLRPVMSDPSSLHTRDDFRLLDQTACEREPGTFKKNSSRHFS</sequence>
<organism evidence="1 2">
    <name type="scientific">Holothuria leucospilota</name>
    <name type="common">Black long sea cucumber</name>
    <name type="synonym">Mertensiothuria leucospilota</name>
    <dbReference type="NCBI Taxonomy" id="206669"/>
    <lineage>
        <taxon>Eukaryota</taxon>
        <taxon>Metazoa</taxon>
        <taxon>Echinodermata</taxon>
        <taxon>Eleutherozoa</taxon>
        <taxon>Echinozoa</taxon>
        <taxon>Holothuroidea</taxon>
        <taxon>Aspidochirotacea</taxon>
        <taxon>Aspidochirotida</taxon>
        <taxon>Holothuriidae</taxon>
        <taxon>Holothuria</taxon>
    </lineage>
</organism>
<proteinExistence type="predicted"/>
<dbReference type="AlphaFoldDB" id="A0A9Q1HB72"/>
<evidence type="ECO:0000313" key="2">
    <source>
        <dbReference type="Proteomes" id="UP001152320"/>
    </source>
</evidence>
<evidence type="ECO:0000313" key="1">
    <source>
        <dbReference type="EMBL" id="KAJ8039103.1"/>
    </source>
</evidence>
<name>A0A9Q1HB72_HOLLE</name>
<keyword evidence="2" id="KW-1185">Reference proteome</keyword>